<keyword evidence="1" id="KW-0285">Flavoprotein</keyword>
<dbReference type="PANTHER" id="PTHR42659">
    <property type="entry name" value="XANTHINE DEHYDROGENASE SUBUNIT C-RELATED"/>
    <property type="match status" value="1"/>
</dbReference>
<dbReference type="InterPro" id="IPR051312">
    <property type="entry name" value="Diverse_Substr_Oxidored"/>
</dbReference>
<evidence type="ECO:0000313" key="5">
    <source>
        <dbReference type="EMBL" id="GGE69443.1"/>
    </source>
</evidence>
<dbReference type="Proteomes" id="UP000633136">
    <property type="component" value="Unassembled WGS sequence"/>
</dbReference>
<dbReference type="EMBL" id="BMIS01000006">
    <property type="protein sequence ID" value="GGE69443.1"/>
    <property type="molecule type" value="Genomic_DNA"/>
</dbReference>
<dbReference type="InterPro" id="IPR016166">
    <property type="entry name" value="FAD-bd_PCMH"/>
</dbReference>
<dbReference type="RefSeq" id="WP_188684481.1">
    <property type="nucleotide sequence ID" value="NZ_BMIS01000006.1"/>
</dbReference>
<protein>
    <submittedName>
        <fullName evidence="5">Carbon monoxide dehydrogenase</fullName>
    </submittedName>
</protein>
<sequence length="299" mass="31544">MKPAPFSYVRPTRLDDVVGELEEAESAGSGKVIAGGQSLLPVLAMRLGRPRTLVDITRVPELAGLREEGGSIRIGAAVRQRQVEREAAQRIPLVGHALPWIGHREIRSRGTVCGSLAHADPSAELPAVALCLGAVLTVTGSRGSREVPAADFFTGAMSTVLGGTELVTAVRFPAPRAGEGFGFGEMARRHGDFALAGAAARVRLDGGGVVEAQLVGFGVADRARSQDFTGPLAEAVSRHGQDEKALTAVMTEAVSEMAEDVVTAGDAHASQDYRRRLIRVLGTRALVRACADSRRRAKR</sequence>
<dbReference type="Gene3D" id="3.30.465.10">
    <property type="match status" value="1"/>
</dbReference>
<dbReference type="InterPro" id="IPR016169">
    <property type="entry name" value="FAD-bd_PCMH_sub2"/>
</dbReference>
<dbReference type="SMART" id="SM01092">
    <property type="entry name" value="CO_deh_flav_C"/>
    <property type="match status" value="1"/>
</dbReference>
<evidence type="ECO:0000256" key="3">
    <source>
        <dbReference type="ARBA" id="ARBA00023002"/>
    </source>
</evidence>
<dbReference type="PROSITE" id="PS51387">
    <property type="entry name" value="FAD_PCMH"/>
    <property type="match status" value="1"/>
</dbReference>
<dbReference type="GO" id="GO:0016491">
    <property type="term" value="F:oxidoreductase activity"/>
    <property type="evidence" value="ECO:0007669"/>
    <property type="project" value="UniProtKB-KW"/>
</dbReference>
<dbReference type="InterPro" id="IPR036683">
    <property type="entry name" value="CO_DH_flav_C_dom_sf"/>
</dbReference>
<name>A0A917ARC2_9MICC</name>
<dbReference type="Pfam" id="PF03450">
    <property type="entry name" value="CO_deh_flav_C"/>
    <property type="match status" value="1"/>
</dbReference>
<dbReference type="SUPFAM" id="SSF55447">
    <property type="entry name" value="CO dehydrogenase flavoprotein C-terminal domain-like"/>
    <property type="match status" value="1"/>
</dbReference>
<keyword evidence="6" id="KW-1185">Reference proteome</keyword>
<evidence type="ECO:0000259" key="4">
    <source>
        <dbReference type="PROSITE" id="PS51387"/>
    </source>
</evidence>
<dbReference type="InterPro" id="IPR016167">
    <property type="entry name" value="FAD-bd_PCMH_sub1"/>
</dbReference>
<gene>
    <name evidence="5" type="ORF">GCM10011401_16000</name>
</gene>
<reference evidence="5" key="2">
    <citation type="submission" date="2020-09" db="EMBL/GenBank/DDBJ databases">
        <authorList>
            <person name="Sun Q."/>
            <person name="Zhou Y."/>
        </authorList>
    </citation>
    <scope>NUCLEOTIDE SEQUENCE</scope>
    <source>
        <strain evidence="5">CGMCC 1.15388</strain>
    </source>
</reference>
<dbReference type="Gene3D" id="3.30.390.50">
    <property type="entry name" value="CO dehydrogenase flavoprotein, C-terminal domain"/>
    <property type="match status" value="1"/>
</dbReference>
<organism evidence="5 6">
    <name type="scientific">Nesterenkonia cremea</name>
    <dbReference type="NCBI Taxonomy" id="1882340"/>
    <lineage>
        <taxon>Bacteria</taxon>
        <taxon>Bacillati</taxon>
        <taxon>Actinomycetota</taxon>
        <taxon>Actinomycetes</taxon>
        <taxon>Micrococcales</taxon>
        <taxon>Micrococcaceae</taxon>
        <taxon>Nesterenkonia</taxon>
    </lineage>
</organism>
<accession>A0A917ARC2</accession>
<proteinExistence type="predicted"/>
<evidence type="ECO:0000256" key="2">
    <source>
        <dbReference type="ARBA" id="ARBA00022827"/>
    </source>
</evidence>
<dbReference type="InterPro" id="IPR036318">
    <property type="entry name" value="FAD-bd_PCMH-like_sf"/>
</dbReference>
<keyword evidence="3" id="KW-0560">Oxidoreductase</keyword>
<dbReference type="Pfam" id="PF00941">
    <property type="entry name" value="FAD_binding_5"/>
    <property type="match status" value="1"/>
</dbReference>
<reference evidence="5" key="1">
    <citation type="journal article" date="2014" name="Int. J. Syst. Evol. Microbiol.">
        <title>Complete genome sequence of Corynebacterium casei LMG S-19264T (=DSM 44701T), isolated from a smear-ripened cheese.</title>
        <authorList>
            <consortium name="US DOE Joint Genome Institute (JGI-PGF)"/>
            <person name="Walter F."/>
            <person name="Albersmeier A."/>
            <person name="Kalinowski J."/>
            <person name="Ruckert C."/>
        </authorList>
    </citation>
    <scope>NUCLEOTIDE SEQUENCE</scope>
    <source>
        <strain evidence="5">CGMCC 1.15388</strain>
    </source>
</reference>
<dbReference type="GO" id="GO:0071949">
    <property type="term" value="F:FAD binding"/>
    <property type="evidence" value="ECO:0007669"/>
    <property type="project" value="InterPro"/>
</dbReference>
<feature type="domain" description="FAD-binding PCMH-type" evidence="4">
    <location>
        <begin position="1"/>
        <end position="177"/>
    </location>
</feature>
<dbReference type="Gene3D" id="3.30.43.10">
    <property type="entry name" value="Uridine Diphospho-n-acetylenolpyruvylglucosamine Reductase, domain 2"/>
    <property type="match status" value="1"/>
</dbReference>
<dbReference type="AlphaFoldDB" id="A0A917ARC2"/>
<comment type="caution">
    <text evidence="5">The sequence shown here is derived from an EMBL/GenBank/DDBJ whole genome shotgun (WGS) entry which is preliminary data.</text>
</comment>
<evidence type="ECO:0000256" key="1">
    <source>
        <dbReference type="ARBA" id="ARBA00022630"/>
    </source>
</evidence>
<evidence type="ECO:0000313" key="6">
    <source>
        <dbReference type="Proteomes" id="UP000633136"/>
    </source>
</evidence>
<keyword evidence="2" id="KW-0274">FAD</keyword>
<dbReference type="PANTHER" id="PTHR42659:SF2">
    <property type="entry name" value="XANTHINE DEHYDROGENASE SUBUNIT C-RELATED"/>
    <property type="match status" value="1"/>
</dbReference>
<dbReference type="SUPFAM" id="SSF56176">
    <property type="entry name" value="FAD-binding/transporter-associated domain-like"/>
    <property type="match status" value="1"/>
</dbReference>
<dbReference type="InterPro" id="IPR005107">
    <property type="entry name" value="CO_DH_flav_C"/>
</dbReference>
<dbReference type="InterPro" id="IPR002346">
    <property type="entry name" value="Mopterin_DH_FAD-bd"/>
</dbReference>